<reference evidence="2 3" key="1">
    <citation type="journal article" date="2018" name="IMA Fungus">
        <title>IMA Genome-F 10: Nine draft genome sequences of Claviceps purpurea s.lat., including C. arundinis, C. humidiphila, and C. cf. spartinae, pseudomolecules for the pitch canker pathogen Fusarium circinatum, draft genome of Davidsoniella eucalypti, Grosmannia galeiformis, Quambalaria eucalypti, and Teratosphaeria destructans.</title>
        <authorList>
            <person name="Wingfield B.D."/>
            <person name="Liu M."/>
            <person name="Nguyen H.D."/>
            <person name="Lane F.A."/>
            <person name="Morgan S.W."/>
            <person name="De Vos L."/>
            <person name="Wilken P.M."/>
            <person name="Duong T.A."/>
            <person name="Aylward J."/>
            <person name="Coetzee M.P."/>
            <person name="Dadej K."/>
            <person name="De Beer Z.W."/>
            <person name="Findlay W."/>
            <person name="Havenga M."/>
            <person name="Kolarik M."/>
            <person name="Menzies J.G."/>
            <person name="Naidoo K."/>
            <person name="Pochopski O."/>
            <person name="Shoukouhi P."/>
            <person name="Santana Q.C."/>
            <person name="Seifert K.A."/>
            <person name="Soal N."/>
            <person name="Steenkamp E.T."/>
            <person name="Tatham C.T."/>
            <person name="van der Nest M.A."/>
            <person name="Wingfield M.J."/>
        </authorList>
    </citation>
    <scope>NUCLEOTIDE SEQUENCE [LARGE SCALE GENOMIC DNA]</scope>
    <source>
        <strain evidence="2">CMW44962</strain>
    </source>
</reference>
<keyword evidence="3" id="KW-1185">Reference proteome</keyword>
<proteinExistence type="predicted"/>
<reference evidence="2 3" key="2">
    <citation type="journal article" date="2021" name="Curr. Genet.">
        <title>Genetic response to nitrogen starvation in the aggressive Eucalyptus foliar pathogen Teratosphaeria destructans.</title>
        <authorList>
            <person name="Havenga M."/>
            <person name="Wingfield B.D."/>
            <person name="Wingfield M.J."/>
            <person name="Dreyer L.L."/>
            <person name="Roets F."/>
            <person name="Aylward J."/>
        </authorList>
    </citation>
    <scope>NUCLEOTIDE SEQUENCE [LARGE SCALE GENOMIC DNA]</scope>
    <source>
        <strain evidence="2">CMW44962</strain>
    </source>
</reference>
<gene>
    <name evidence="2" type="ORF">Tdes44962_MAKER03969</name>
</gene>
<name>A0A9W7W0G9_9PEZI</name>
<feature type="compositionally biased region" description="Polar residues" evidence="1">
    <location>
        <begin position="92"/>
        <end position="108"/>
    </location>
</feature>
<evidence type="ECO:0000313" key="2">
    <source>
        <dbReference type="EMBL" id="KAH9825758.1"/>
    </source>
</evidence>
<protein>
    <submittedName>
        <fullName evidence="2">Uncharacterized protein</fullName>
    </submittedName>
</protein>
<comment type="caution">
    <text evidence="2">The sequence shown here is derived from an EMBL/GenBank/DDBJ whole genome shotgun (WGS) entry which is preliminary data.</text>
</comment>
<dbReference type="EMBL" id="RIBY02002078">
    <property type="protein sequence ID" value="KAH9825758.1"/>
    <property type="molecule type" value="Genomic_DNA"/>
</dbReference>
<dbReference type="AlphaFoldDB" id="A0A9W7W0G9"/>
<dbReference type="Proteomes" id="UP001138500">
    <property type="component" value="Unassembled WGS sequence"/>
</dbReference>
<sequence length="108" mass="11086">MLQDPRNGNPAPRGQDATTNAGHNIPPPVLPGALTKLTPNPTTTSLNASQVPTPTNRASATASGCARNISTNPRFNSACPNASGFRHPSAYGSRSSSVNPPTSATHSR</sequence>
<feature type="region of interest" description="Disordered" evidence="1">
    <location>
        <begin position="1"/>
        <end position="108"/>
    </location>
</feature>
<evidence type="ECO:0000313" key="3">
    <source>
        <dbReference type="Proteomes" id="UP001138500"/>
    </source>
</evidence>
<organism evidence="2 3">
    <name type="scientific">Teratosphaeria destructans</name>
    <dbReference type="NCBI Taxonomy" id="418781"/>
    <lineage>
        <taxon>Eukaryota</taxon>
        <taxon>Fungi</taxon>
        <taxon>Dikarya</taxon>
        <taxon>Ascomycota</taxon>
        <taxon>Pezizomycotina</taxon>
        <taxon>Dothideomycetes</taxon>
        <taxon>Dothideomycetidae</taxon>
        <taxon>Mycosphaerellales</taxon>
        <taxon>Teratosphaeriaceae</taxon>
        <taxon>Teratosphaeria</taxon>
    </lineage>
</organism>
<evidence type="ECO:0000256" key="1">
    <source>
        <dbReference type="SAM" id="MobiDB-lite"/>
    </source>
</evidence>
<accession>A0A9W7W0G9</accession>
<feature type="compositionally biased region" description="Polar residues" evidence="1">
    <location>
        <begin position="37"/>
        <end position="80"/>
    </location>
</feature>